<accession>A0AA36HPP7</accession>
<feature type="transmembrane region" description="Helical" evidence="4">
    <location>
        <begin position="674"/>
        <end position="696"/>
    </location>
</feature>
<dbReference type="InterPro" id="IPR007577">
    <property type="entry name" value="GlycoTrfase_DXD_sugar-bd_CS"/>
</dbReference>
<keyword evidence="6" id="KW-1185">Reference proteome</keyword>
<dbReference type="PANTHER" id="PTHR32385:SF15">
    <property type="entry name" value="INOSITOL PHOSPHOCERAMIDE MANNOSYLTRANSFERASE 1"/>
    <property type="match status" value="1"/>
</dbReference>
<feature type="transmembrane region" description="Helical" evidence="4">
    <location>
        <begin position="789"/>
        <end position="808"/>
    </location>
</feature>
<proteinExistence type="predicted"/>
<evidence type="ECO:0000256" key="1">
    <source>
        <dbReference type="ARBA" id="ARBA00022679"/>
    </source>
</evidence>
<keyword evidence="4" id="KW-0472">Membrane</keyword>
<keyword evidence="4" id="KW-0812">Transmembrane</keyword>
<feature type="coiled-coil region" evidence="2">
    <location>
        <begin position="472"/>
        <end position="516"/>
    </location>
</feature>
<evidence type="ECO:0000313" key="6">
    <source>
        <dbReference type="Proteomes" id="UP001178507"/>
    </source>
</evidence>
<protein>
    <submittedName>
        <fullName evidence="5">Uncharacterized protein</fullName>
    </submittedName>
</protein>
<dbReference type="PANTHER" id="PTHR32385">
    <property type="entry name" value="MANNOSYL PHOSPHORYLINOSITOL CERAMIDE SYNTHASE"/>
    <property type="match status" value="1"/>
</dbReference>
<dbReference type="Gene3D" id="3.90.550.20">
    <property type="match status" value="1"/>
</dbReference>
<gene>
    <name evidence="5" type="ORF">EVOR1521_LOCUS2490</name>
</gene>
<evidence type="ECO:0000256" key="4">
    <source>
        <dbReference type="SAM" id="Phobius"/>
    </source>
</evidence>
<keyword evidence="4" id="KW-1133">Transmembrane helix</keyword>
<dbReference type="EMBL" id="CAUJNA010000132">
    <property type="protein sequence ID" value="CAJ1372397.1"/>
    <property type="molecule type" value="Genomic_DNA"/>
</dbReference>
<name>A0AA36HPP7_9DINO</name>
<sequence length="839" mass="93270">MIAMDERLDQLLAQLSGMQPAEQTDTLTAEAVAQLLSKTEQQWGQEIRTLKQDSGNICHWLLRLSHTPVLEFSCPSKDGKRIVRSHREHHKPQHHAHGHAHGKHSAKMVQVELHSGGTAELLHDVTQLDPAKCNIFSLWEKPPSLEKQPLFERLVMEAWRRHSAGLCNEPVLITDENVRQVIPDLPEEYFRLPYPAAKSDFIRYAVLYHHGGIYVDFDMLTVQDIDEIVQKVKEFDLVSYSDSRDGRSCDGFSSNFLGGQKSSSFHRSVWEAQKAAVAKHCDISEKKVEKVCCFEDKKEQCHIPWGGLGEWISHRVFAAAKPHSAFCFSGEESFNPDRFEFVLEHRQKLQDAEAEFLASHVAQPLGRRLYHFFNALHGWEKHTCANLFDESTVVGHLFSKSFSGGRGPTPRNDTTSAAFLKLHPEFADVSQNYLTNGPLLSDCIGSPILSPVKLCQELHQTILAHNHNADLIKHHKDTIDALRERCAKMTNSTSKSTEIQTQLRQLDARLKQQQKQRKLEPLFDRLSALEMRVAAAATQAWSGAAGYPRTVPTLPRGIGAPPGIEEEEEEARSVGKNPPGEGVLRKIRGLWDFELSARDWPLLAAEVALLLLAILALLLLLSGFGLWTVRPPGEAELCRVETLGLQNSTQGQRTADLAACRGLYSVVFRALGAISLPFLVCGCIAFFISTLLLQMLGRPRPGNVRRHFCCIGFVEVLGLALVWLPSILFPGVTTAVAAGLAPIHAYYISISVGHVAIAVTGGESGDGAMNKAAHLYEVLYQGYCAVSRVELCLTIGSISLVLLFWVFVADLARNVVSSTCWQPRCEGRGSQLLQLLKRS</sequence>
<reference evidence="5" key="1">
    <citation type="submission" date="2023-08" db="EMBL/GenBank/DDBJ databases">
        <authorList>
            <person name="Chen Y."/>
            <person name="Shah S."/>
            <person name="Dougan E. K."/>
            <person name="Thang M."/>
            <person name="Chan C."/>
        </authorList>
    </citation>
    <scope>NUCLEOTIDE SEQUENCE</scope>
</reference>
<dbReference type="GO" id="GO:0016020">
    <property type="term" value="C:membrane"/>
    <property type="evidence" value="ECO:0007669"/>
    <property type="project" value="GOC"/>
</dbReference>
<feature type="region of interest" description="Disordered" evidence="3">
    <location>
        <begin position="552"/>
        <end position="578"/>
    </location>
</feature>
<feature type="transmembrane region" description="Helical" evidence="4">
    <location>
        <begin position="708"/>
        <end position="729"/>
    </location>
</feature>
<feature type="transmembrane region" description="Helical" evidence="4">
    <location>
        <begin position="607"/>
        <end position="627"/>
    </location>
</feature>
<evidence type="ECO:0000256" key="3">
    <source>
        <dbReference type="SAM" id="MobiDB-lite"/>
    </source>
</evidence>
<dbReference type="Proteomes" id="UP001178507">
    <property type="component" value="Unassembled WGS sequence"/>
</dbReference>
<keyword evidence="2" id="KW-0175">Coiled coil</keyword>
<feature type="transmembrane region" description="Helical" evidence="4">
    <location>
        <begin position="735"/>
        <end position="759"/>
    </location>
</feature>
<dbReference type="GO" id="GO:0000030">
    <property type="term" value="F:mannosyltransferase activity"/>
    <property type="evidence" value="ECO:0007669"/>
    <property type="project" value="TreeGrafter"/>
</dbReference>
<comment type="caution">
    <text evidence="5">The sequence shown here is derived from an EMBL/GenBank/DDBJ whole genome shotgun (WGS) entry which is preliminary data.</text>
</comment>
<evidence type="ECO:0000256" key="2">
    <source>
        <dbReference type="SAM" id="Coils"/>
    </source>
</evidence>
<organism evidence="5 6">
    <name type="scientific">Effrenium voratum</name>
    <dbReference type="NCBI Taxonomy" id="2562239"/>
    <lineage>
        <taxon>Eukaryota</taxon>
        <taxon>Sar</taxon>
        <taxon>Alveolata</taxon>
        <taxon>Dinophyceae</taxon>
        <taxon>Suessiales</taxon>
        <taxon>Symbiodiniaceae</taxon>
        <taxon>Effrenium</taxon>
    </lineage>
</organism>
<dbReference type="AlphaFoldDB" id="A0AA36HPP7"/>
<dbReference type="GO" id="GO:0051999">
    <property type="term" value="P:mannosyl-inositol phosphorylceramide biosynthetic process"/>
    <property type="evidence" value="ECO:0007669"/>
    <property type="project" value="TreeGrafter"/>
</dbReference>
<dbReference type="InterPro" id="IPR029044">
    <property type="entry name" value="Nucleotide-diphossugar_trans"/>
</dbReference>
<dbReference type="SUPFAM" id="SSF53448">
    <property type="entry name" value="Nucleotide-diphospho-sugar transferases"/>
    <property type="match status" value="1"/>
</dbReference>
<evidence type="ECO:0000313" key="5">
    <source>
        <dbReference type="EMBL" id="CAJ1372397.1"/>
    </source>
</evidence>
<keyword evidence="1" id="KW-0808">Transferase</keyword>
<dbReference type="Pfam" id="PF04488">
    <property type="entry name" value="Gly_transf_sug"/>
    <property type="match status" value="1"/>
</dbReference>
<dbReference type="InterPro" id="IPR051706">
    <property type="entry name" value="Glycosyltransferase_domain"/>
</dbReference>